<reference evidence="1" key="1">
    <citation type="submission" date="2023-07" db="EMBL/GenBank/DDBJ databases">
        <title>draft genome sequence of fig (Ficus carica).</title>
        <authorList>
            <person name="Takahashi T."/>
            <person name="Nishimura K."/>
        </authorList>
    </citation>
    <scope>NUCLEOTIDE SEQUENCE</scope>
</reference>
<protein>
    <submittedName>
        <fullName evidence="1">Uncharacterized protein</fullName>
    </submittedName>
</protein>
<accession>A0AA88DY86</accession>
<evidence type="ECO:0000313" key="2">
    <source>
        <dbReference type="Proteomes" id="UP001187192"/>
    </source>
</evidence>
<dbReference type="AlphaFoldDB" id="A0AA88DY86"/>
<dbReference type="EMBL" id="BTGU01000160">
    <property type="protein sequence ID" value="GMN63838.1"/>
    <property type="molecule type" value="Genomic_DNA"/>
</dbReference>
<name>A0AA88DY86_FICCA</name>
<gene>
    <name evidence="1" type="ORF">TIFTF001_032899</name>
</gene>
<sequence>MFAHQLVATTKLRHRPTSFPAITIPGWSSPLKASGVSSASVAIDKQGEVGWQDTALIPTL</sequence>
<organism evidence="1 2">
    <name type="scientific">Ficus carica</name>
    <name type="common">Common fig</name>
    <dbReference type="NCBI Taxonomy" id="3494"/>
    <lineage>
        <taxon>Eukaryota</taxon>
        <taxon>Viridiplantae</taxon>
        <taxon>Streptophyta</taxon>
        <taxon>Embryophyta</taxon>
        <taxon>Tracheophyta</taxon>
        <taxon>Spermatophyta</taxon>
        <taxon>Magnoliopsida</taxon>
        <taxon>eudicotyledons</taxon>
        <taxon>Gunneridae</taxon>
        <taxon>Pentapetalae</taxon>
        <taxon>rosids</taxon>
        <taxon>fabids</taxon>
        <taxon>Rosales</taxon>
        <taxon>Moraceae</taxon>
        <taxon>Ficeae</taxon>
        <taxon>Ficus</taxon>
    </lineage>
</organism>
<proteinExistence type="predicted"/>
<evidence type="ECO:0000313" key="1">
    <source>
        <dbReference type="EMBL" id="GMN63838.1"/>
    </source>
</evidence>
<comment type="caution">
    <text evidence="1">The sequence shown here is derived from an EMBL/GenBank/DDBJ whole genome shotgun (WGS) entry which is preliminary data.</text>
</comment>
<dbReference type="Proteomes" id="UP001187192">
    <property type="component" value="Unassembled WGS sequence"/>
</dbReference>
<keyword evidence="2" id="KW-1185">Reference proteome</keyword>